<evidence type="ECO:0000256" key="1">
    <source>
        <dbReference type="SAM" id="Coils"/>
    </source>
</evidence>
<gene>
    <name evidence="3" type="ORF">LCER1_G002460</name>
</gene>
<organism evidence="3 4">
    <name type="scientific">Lachnellula cervina</name>
    <dbReference type="NCBI Taxonomy" id="1316786"/>
    <lineage>
        <taxon>Eukaryota</taxon>
        <taxon>Fungi</taxon>
        <taxon>Dikarya</taxon>
        <taxon>Ascomycota</taxon>
        <taxon>Pezizomycotina</taxon>
        <taxon>Leotiomycetes</taxon>
        <taxon>Helotiales</taxon>
        <taxon>Lachnaceae</taxon>
        <taxon>Lachnellula</taxon>
    </lineage>
</organism>
<keyword evidence="4" id="KW-1185">Reference proteome</keyword>
<dbReference type="Proteomes" id="UP000481288">
    <property type="component" value="Unassembled WGS sequence"/>
</dbReference>
<dbReference type="EMBL" id="QGMG01000144">
    <property type="protein sequence ID" value="TVY56651.1"/>
    <property type="molecule type" value="Genomic_DNA"/>
</dbReference>
<evidence type="ECO:0000256" key="2">
    <source>
        <dbReference type="SAM" id="MobiDB-lite"/>
    </source>
</evidence>
<proteinExistence type="predicted"/>
<accession>A0A7D8YVV5</accession>
<feature type="region of interest" description="Disordered" evidence="2">
    <location>
        <begin position="1"/>
        <end position="65"/>
    </location>
</feature>
<reference evidence="3 4" key="1">
    <citation type="submission" date="2018-05" db="EMBL/GenBank/DDBJ databases">
        <title>Whole genome sequencing for identification of molecular markers to develop diagnostic detection tools for the regulated plant pathogen Lachnellula willkommii.</title>
        <authorList>
            <person name="Giroux E."/>
            <person name="Bilodeau G."/>
        </authorList>
    </citation>
    <scope>NUCLEOTIDE SEQUENCE [LARGE SCALE GENOMIC DNA]</scope>
    <source>
        <strain evidence="3 4">CBS 625.97</strain>
    </source>
</reference>
<evidence type="ECO:0000313" key="4">
    <source>
        <dbReference type="Proteomes" id="UP000481288"/>
    </source>
</evidence>
<feature type="compositionally biased region" description="Polar residues" evidence="2">
    <location>
        <begin position="1"/>
        <end position="33"/>
    </location>
</feature>
<protein>
    <submittedName>
        <fullName evidence="3">Uncharacterized protein</fullName>
    </submittedName>
</protein>
<sequence>MPLFNRNSTGSAKTPSKAPVTTTTDRPQRSSTLFGRRETPPAATTKTTSPPRHNLLHRNHEDASIVNARERVQNAEAAERDADRALIQARAAVKEARAHVKKVEQEAAEEARLARIKQEQASSISKRAQPLGHAGFAAGKGYRLEL</sequence>
<keyword evidence="1" id="KW-0175">Coiled coil</keyword>
<name>A0A7D8YVV5_9HELO</name>
<feature type="coiled-coil region" evidence="1">
    <location>
        <begin position="65"/>
        <end position="120"/>
    </location>
</feature>
<comment type="caution">
    <text evidence="3">The sequence shown here is derived from an EMBL/GenBank/DDBJ whole genome shotgun (WGS) entry which is preliminary data.</text>
</comment>
<dbReference type="OrthoDB" id="3211582at2759"/>
<evidence type="ECO:0000313" key="3">
    <source>
        <dbReference type="EMBL" id="TVY56651.1"/>
    </source>
</evidence>
<dbReference type="AlphaFoldDB" id="A0A7D8YVV5"/>
<feature type="compositionally biased region" description="Low complexity" evidence="2">
    <location>
        <begin position="40"/>
        <end position="51"/>
    </location>
</feature>